<dbReference type="Gene3D" id="3.30.70.270">
    <property type="match status" value="1"/>
</dbReference>
<dbReference type="Pfam" id="PF00078">
    <property type="entry name" value="RVT_1"/>
    <property type="match status" value="1"/>
</dbReference>
<keyword evidence="2" id="KW-0548">Nucleotidyltransferase</keyword>
<keyword evidence="3" id="KW-1185">Reference proteome</keyword>
<name>A0A8X7CEG7_9ARAC</name>
<dbReference type="InterPro" id="IPR052560">
    <property type="entry name" value="RdDP_mobile_element"/>
</dbReference>
<dbReference type="AlphaFoldDB" id="A0A8X7CEG7"/>
<keyword evidence="2" id="KW-0695">RNA-directed DNA polymerase</keyword>
<dbReference type="EMBL" id="BMAV01014810">
    <property type="protein sequence ID" value="GFY63516.1"/>
    <property type="molecule type" value="Genomic_DNA"/>
</dbReference>
<dbReference type="InterPro" id="IPR043128">
    <property type="entry name" value="Rev_trsase/Diguanyl_cyclase"/>
</dbReference>
<dbReference type="PROSITE" id="PS50878">
    <property type="entry name" value="RT_POL"/>
    <property type="match status" value="1"/>
</dbReference>
<dbReference type="InterPro" id="IPR000477">
    <property type="entry name" value="RT_dom"/>
</dbReference>
<dbReference type="SUPFAM" id="SSF56672">
    <property type="entry name" value="DNA/RNA polymerases"/>
    <property type="match status" value="1"/>
</dbReference>
<feature type="domain" description="Reverse transcriptase" evidence="1">
    <location>
        <begin position="1"/>
        <end position="196"/>
    </location>
</feature>
<evidence type="ECO:0000313" key="3">
    <source>
        <dbReference type="Proteomes" id="UP000886998"/>
    </source>
</evidence>
<sequence length="364" mass="41270">MIVDRLQYYMDSCGHISEKQAGLRRSYNTTEQNVLTQHIKDSFQKKQSTLGVFVVFKSAFDRRFLSIKYGNSCSGYGQSRQGLPQGSVLSPVLFNIMINDLLSFIDNAVPEINFLLYADDLVLWPTGSDIPTLESTQNSALVTLANWSLENDFKVNPDKTDFELFTLSTKKHNVNFVYNNHVILRTDCATYFGISLDSRLSWTEHIAKVVENATTRPSLLKRIAGVKWGSSRSVLTSTFTSYIRRVIDYASELLVTASDSALLKLDIVQNKALRFITGASTSTPIASMGLQTEISSSSERRQYSALSLGEQLIRKKYFWPYKHLPKQDLKLNILSCLSSRDSQMFLMFPIIDFPSLDRLPYRVI</sequence>
<dbReference type="GO" id="GO:0003964">
    <property type="term" value="F:RNA-directed DNA polymerase activity"/>
    <property type="evidence" value="ECO:0007669"/>
    <property type="project" value="UniProtKB-KW"/>
</dbReference>
<protein>
    <submittedName>
        <fullName evidence="2">Probable RNA-directed DNA polymerase from transposon BS</fullName>
    </submittedName>
</protein>
<dbReference type="PANTHER" id="PTHR36688:SF1">
    <property type="entry name" value="ENDONUCLEASE_EXONUCLEASE_PHOSPHATASE DOMAIN-CONTAINING PROTEIN"/>
    <property type="match status" value="1"/>
</dbReference>
<dbReference type="PANTHER" id="PTHR36688">
    <property type="entry name" value="ENDO/EXONUCLEASE/PHOSPHATASE DOMAIN-CONTAINING PROTEIN"/>
    <property type="match status" value="1"/>
</dbReference>
<keyword evidence="2" id="KW-0808">Transferase</keyword>
<evidence type="ECO:0000313" key="2">
    <source>
        <dbReference type="EMBL" id="GFY63516.1"/>
    </source>
</evidence>
<comment type="caution">
    <text evidence="2">The sequence shown here is derived from an EMBL/GenBank/DDBJ whole genome shotgun (WGS) entry which is preliminary data.</text>
</comment>
<evidence type="ECO:0000259" key="1">
    <source>
        <dbReference type="PROSITE" id="PS50878"/>
    </source>
</evidence>
<organism evidence="2 3">
    <name type="scientific">Trichonephila inaurata madagascariensis</name>
    <dbReference type="NCBI Taxonomy" id="2747483"/>
    <lineage>
        <taxon>Eukaryota</taxon>
        <taxon>Metazoa</taxon>
        <taxon>Ecdysozoa</taxon>
        <taxon>Arthropoda</taxon>
        <taxon>Chelicerata</taxon>
        <taxon>Arachnida</taxon>
        <taxon>Araneae</taxon>
        <taxon>Araneomorphae</taxon>
        <taxon>Entelegynae</taxon>
        <taxon>Araneoidea</taxon>
        <taxon>Nephilidae</taxon>
        <taxon>Trichonephila</taxon>
        <taxon>Trichonephila inaurata</taxon>
    </lineage>
</organism>
<accession>A0A8X7CEG7</accession>
<dbReference type="InterPro" id="IPR043502">
    <property type="entry name" value="DNA/RNA_pol_sf"/>
</dbReference>
<dbReference type="OrthoDB" id="6429398at2759"/>
<dbReference type="Proteomes" id="UP000886998">
    <property type="component" value="Unassembled WGS sequence"/>
</dbReference>
<proteinExistence type="predicted"/>
<gene>
    <name evidence="2" type="primary">RTase</name>
    <name evidence="2" type="ORF">TNIN_212201</name>
</gene>
<reference evidence="2" key="1">
    <citation type="submission" date="2020-08" db="EMBL/GenBank/DDBJ databases">
        <title>Multicomponent nature underlies the extraordinary mechanical properties of spider dragline silk.</title>
        <authorList>
            <person name="Kono N."/>
            <person name="Nakamura H."/>
            <person name="Mori M."/>
            <person name="Yoshida Y."/>
            <person name="Ohtoshi R."/>
            <person name="Malay A.D."/>
            <person name="Moran D.A.P."/>
            <person name="Tomita M."/>
            <person name="Numata K."/>
            <person name="Arakawa K."/>
        </authorList>
    </citation>
    <scope>NUCLEOTIDE SEQUENCE</scope>
</reference>